<evidence type="ECO:0000313" key="4">
    <source>
        <dbReference type="EMBL" id="MTH35554.1"/>
    </source>
</evidence>
<dbReference type="Proteomes" id="UP000442533">
    <property type="component" value="Unassembled WGS sequence"/>
</dbReference>
<proteinExistence type="predicted"/>
<dbReference type="EMBL" id="WMIF01000018">
    <property type="protein sequence ID" value="MTH35554.1"/>
    <property type="molecule type" value="Genomic_DNA"/>
</dbReference>
<feature type="domain" description="CBS" evidence="3">
    <location>
        <begin position="253"/>
        <end position="310"/>
    </location>
</feature>
<dbReference type="Pfam" id="PF04982">
    <property type="entry name" value="TM_HPP"/>
    <property type="match status" value="1"/>
</dbReference>
<comment type="caution">
    <text evidence="4">The sequence shown here is derived from an EMBL/GenBank/DDBJ whole genome shotgun (WGS) entry which is preliminary data.</text>
</comment>
<dbReference type="SUPFAM" id="SSF54631">
    <property type="entry name" value="CBS-domain pair"/>
    <property type="match status" value="1"/>
</dbReference>
<protein>
    <submittedName>
        <fullName evidence="4">CBS domain-containing protein</fullName>
    </submittedName>
</protein>
<gene>
    <name evidence="4" type="ORF">GL279_13180</name>
</gene>
<dbReference type="AlphaFoldDB" id="A0A844H7A6"/>
<dbReference type="OrthoDB" id="9811720at2"/>
<evidence type="ECO:0000256" key="1">
    <source>
        <dbReference type="PROSITE-ProRule" id="PRU00703"/>
    </source>
</evidence>
<keyword evidence="1" id="KW-0129">CBS domain</keyword>
<dbReference type="PROSITE" id="PS51371">
    <property type="entry name" value="CBS"/>
    <property type="match status" value="2"/>
</dbReference>
<feature type="transmembrane region" description="Helical" evidence="2">
    <location>
        <begin position="83"/>
        <end position="106"/>
    </location>
</feature>
<keyword evidence="5" id="KW-1185">Reference proteome</keyword>
<dbReference type="InterPro" id="IPR046342">
    <property type="entry name" value="CBS_dom_sf"/>
</dbReference>
<dbReference type="Gene3D" id="3.10.580.10">
    <property type="entry name" value="CBS-domain"/>
    <property type="match status" value="1"/>
</dbReference>
<dbReference type="SMART" id="SM00116">
    <property type="entry name" value="CBS"/>
    <property type="match status" value="2"/>
</dbReference>
<accession>A0A844H7A6</accession>
<feature type="transmembrane region" description="Helical" evidence="2">
    <location>
        <begin position="113"/>
        <end position="131"/>
    </location>
</feature>
<keyword evidence="2" id="KW-0472">Membrane</keyword>
<evidence type="ECO:0000313" key="5">
    <source>
        <dbReference type="Proteomes" id="UP000442533"/>
    </source>
</evidence>
<dbReference type="InterPro" id="IPR007065">
    <property type="entry name" value="HPP"/>
</dbReference>
<dbReference type="Pfam" id="PF00571">
    <property type="entry name" value="CBS"/>
    <property type="match status" value="2"/>
</dbReference>
<organism evidence="4 5">
    <name type="scientific">Paracoccus limosus</name>
    <dbReference type="NCBI Taxonomy" id="913252"/>
    <lineage>
        <taxon>Bacteria</taxon>
        <taxon>Pseudomonadati</taxon>
        <taxon>Pseudomonadota</taxon>
        <taxon>Alphaproteobacteria</taxon>
        <taxon>Rhodobacterales</taxon>
        <taxon>Paracoccaceae</taxon>
        <taxon>Paracoccus</taxon>
    </lineage>
</organism>
<reference evidence="4 5" key="1">
    <citation type="submission" date="2019-11" db="EMBL/GenBank/DDBJ databases">
        <authorList>
            <person name="Dong K."/>
        </authorList>
    </citation>
    <scope>NUCLEOTIDE SEQUENCE [LARGE SCALE GENOMIC DNA]</scope>
    <source>
        <strain evidence="4 5">JCM 17370</strain>
    </source>
</reference>
<dbReference type="InterPro" id="IPR000644">
    <property type="entry name" value="CBS_dom"/>
</dbReference>
<name>A0A844H7A6_9RHOB</name>
<dbReference type="InterPro" id="IPR058581">
    <property type="entry name" value="TM_HPP"/>
</dbReference>
<evidence type="ECO:0000256" key="2">
    <source>
        <dbReference type="SAM" id="Phobius"/>
    </source>
</evidence>
<dbReference type="PANTHER" id="PTHR33741:SF5">
    <property type="entry name" value="TRANSMEMBRANE PROTEIN DDB_G0269096-RELATED"/>
    <property type="match status" value="1"/>
</dbReference>
<feature type="transmembrane region" description="Helical" evidence="2">
    <location>
        <begin position="151"/>
        <end position="175"/>
    </location>
</feature>
<feature type="domain" description="CBS" evidence="3">
    <location>
        <begin position="327"/>
        <end position="384"/>
    </location>
</feature>
<keyword evidence="2" id="KW-0812">Transmembrane</keyword>
<evidence type="ECO:0000259" key="3">
    <source>
        <dbReference type="PROSITE" id="PS51371"/>
    </source>
</evidence>
<dbReference type="PANTHER" id="PTHR33741">
    <property type="entry name" value="TRANSMEMBRANE PROTEIN DDB_G0269096-RELATED"/>
    <property type="match status" value="1"/>
</dbReference>
<feature type="transmembrane region" description="Helical" evidence="2">
    <location>
        <begin position="32"/>
        <end position="52"/>
    </location>
</feature>
<sequence length="384" mass="39916">MCRPNQGGNMGHLPRVWRALGPAIGPGSSREALRAGSGAVLGLLAVALVMAAAGTDLRLGLYMIAPFGASAVLLFAAPNSPLAQPWSAVVGNAAGALVGVAACLAVRDPGLRIALAVGLAIVAMIGLRAVHPPAGAVAMTAAMNPEAIRALGLWFVLAPVTLGTVMLVALAIAYARATGRHYPFRHFDDPGPHGTTDPPPAERLGLSEAELENILQSYRQSLNLGVEDLARLIGAAQLQAASHARPEDAASIMSRDLVTVTPETGLDVVADLFARHDFHTVPVVEEGDRYLGLICQIDLIRHARQQVQARAGRGRALPGSGRAATVMRRNVPLARPDSPLAALLPLLSGPDCDAVPILEAGRLRGIVTQTDLIAALTRQSLRAG</sequence>
<keyword evidence="2" id="KW-1133">Transmembrane helix</keyword>